<reference evidence="2 3" key="1">
    <citation type="submission" date="2018-10" db="EMBL/GenBank/DDBJ databases">
        <title>Phylogenomics of Brevibacillus.</title>
        <authorList>
            <person name="Dunlap C."/>
        </authorList>
    </citation>
    <scope>NUCLEOTIDE SEQUENCE [LARGE SCALE GENOMIC DNA]</scope>
    <source>
        <strain evidence="2 3">JCM 15716</strain>
    </source>
</reference>
<organism evidence="2 3">
    <name type="scientific">Brevibacillus fluminis</name>
    <dbReference type="NCBI Taxonomy" id="511487"/>
    <lineage>
        <taxon>Bacteria</taxon>
        <taxon>Bacillati</taxon>
        <taxon>Bacillota</taxon>
        <taxon>Bacilli</taxon>
        <taxon>Bacillales</taxon>
        <taxon>Paenibacillaceae</taxon>
        <taxon>Brevibacillus</taxon>
    </lineage>
</organism>
<dbReference type="AlphaFoldDB" id="A0A3M8DAH7"/>
<keyword evidence="1" id="KW-0732">Signal</keyword>
<dbReference type="EMBL" id="RHHQ01000017">
    <property type="protein sequence ID" value="RNB84591.1"/>
    <property type="molecule type" value="Genomic_DNA"/>
</dbReference>
<protein>
    <submittedName>
        <fullName evidence="2">Uncharacterized protein</fullName>
    </submittedName>
</protein>
<evidence type="ECO:0000256" key="1">
    <source>
        <dbReference type="SAM" id="SignalP"/>
    </source>
</evidence>
<proteinExistence type="predicted"/>
<evidence type="ECO:0000313" key="2">
    <source>
        <dbReference type="EMBL" id="RNB84591.1"/>
    </source>
</evidence>
<name>A0A3M8DAH7_9BACL</name>
<keyword evidence="3" id="KW-1185">Reference proteome</keyword>
<comment type="caution">
    <text evidence="2">The sequence shown here is derived from an EMBL/GenBank/DDBJ whole genome shotgun (WGS) entry which is preliminary data.</text>
</comment>
<feature type="chain" id="PRO_5018318147" evidence="1">
    <location>
        <begin position="24"/>
        <end position="234"/>
    </location>
</feature>
<gene>
    <name evidence="2" type="ORF">EDM56_21020</name>
</gene>
<dbReference type="RefSeq" id="WP_122919874.1">
    <property type="nucleotide sequence ID" value="NZ_RHHQ01000017.1"/>
</dbReference>
<evidence type="ECO:0000313" key="3">
    <source>
        <dbReference type="Proteomes" id="UP000271031"/>
    </source>
</evidence>
<accession>A0A3M8DAH7</accession>
<sequence>MKKIFMTGAIALSVLSLSVTANASGQTDYALAKAINTQTDAQLHAEQNPEMEYIKITRSNRLYEEIWHDRTNLFGRTDTYQIDGKIEQSQYLLSGGQRQVTIKYPSINVVRTFGKVDHFDPKVAVVNQNALKNSYIEQMAAEFTWKDTGEIYVLPDGKKSRKKTATKTIANGVVTSTLYVDPATNFPLQQEVTWDTVTPGQGGHHITHETREFKRLQGVYYSLFMLPTNITLNE</sequence>
<dbReference type="Proteomes" id="UP000271031">
    <property type="component" value="Unassembled WGS sequence"/>
</dbReference>
<feature type="signal peptide" evidence="1">
    <location>
        <begin position="1"/>
        <end position="23"/>
    </location>
</feature>